<dbReference type="PANTHER" id="PTHR10160">
    <property type="entry name" value="NAD(P) TRANSHYDROGENASE"/>
    <property type="match status" value="1"/>
</dbReference>
<evidence type="ECO:0000256" key="6">
    <source>
        <dbReference type="ARBA" id="ARBA00023027"/>
    </source>
</evidence>
<evidence type="ECO:0000256" key="5">
    <source>
        <dbReference type="ARBA" id="ARBA00022967"/>
    </source>
</evidence>
<evidence type="ECO:0000313" key="12">
    <source>
        <dbReference type="Proteomes" id="UP001430149"/>
    </source>
</evidence>
<dbReference type="SUPFAM" id="SSF52283">
    <property type="entry name" value="Formate/glycerate dehydrogenase catalytic domain-like"/>
    <property type="match status" value="1"/>
</dbReference>
<proteinExistence type="predicted"/>
<dbReference type="Gene3D" id="3.40.50.720">
    <property type="entry name" value="NAD(P)-binding Rossmann-like Domain"/>
    <property type="match status" value="2"/>
</dbReference>
<dbReference type="SMART" id="SM01003">
    <property type="entry name" value="AlaDh_PNT_N"/>
    <property type="match status" value="1"/>
</dbReference>
<evidence type="ECO:0000256" key="7">
    <source>
        <dbReference type="ARBA" id="ARBA00048202"/>
    </source>
</evidence>
<dbReference type="RefSeq" id="WP_204680826.1">
    <property type="nucleotide sequence ID" value="NZ_BSNR01000010.1"/>
</dbReference>
<reference evidence="11" key="1">
    <citation type="submission" date="2020-10" db="EMBL/GenBank/DDBJ databases">
        <title>Phylogeny of dyella-like bacteria.</title>
        <authorList>
            <person name="Fu J."/>
        </authorList>
    </citation>
    <scope>NUCLEOTIDE SEQUENCE</scope>
    <source>
        <strain evidence="11">DHOC52</strain>
    </source>
</reference>
<feature type="domain" description="Alanine dehydrogenase/pyridine nucleotide transhydrogenase NAD(H)-binding" evidence="9">
    <location>
        <begin position="156"/>
        <end position="321"/>
    </location>
</feature>
<comment type="catalytic activity">
    <reaction evidence="7">
        <text>NAD(+) + NADPH + H(+)(in) = NADH + NADP(+) + H(+)(out)</text>
        <dbReference type="Rhea" id="RHEA:47992"/>
        <dbReference type="ChEBI" id="CHEBI:15378"/>
        <dbReference type="ChEBI" id="CHEBI:57540"/>
        <dbReference type="ChEBI" id="CHEBI:57783"/>
        <dbReference type="ChEBI" id="CHEBI:57945"/>
        <dbReference type="ChEBI" id="CHEBI:58349"/>
        <dbReference type="EC" id="7.1.1.1"/>
    </reaction>
</comment>
<organism evidence="11 12">
    <name type="scientific">Dyella flava</name>
    <dbReference type="NCBI Taxonomy" id="1920170"/>
    <lineage>
        <taxon>Bacteria</taxon>
        <taxon>Pseudomonadati</taxon>
        <taxon>Pseudomonadota</taxon>
        <taxon>Gammaproteobacteria</taxon>
        <taxon>Lysobacterales</taxon>
        <taxon>Rhodanobacteraceae</taxon>
        <taxon>Dyella</taxon>
    </lineage>
</organism>
<feature type="region of interest" description="Disordered" evidence="8">
    <location>
        <begin position="1"/>
        <end position="20"/>
    </location>
</feature>
<evidence type="ECO:0000256" key="8">
    <source>
        <dbReference type="SAM" id="MobiDB-lite"/>
    </source>
</evidence>
<evidence type="ECO:0000256" key="3">
    <source>
        <dbReference type="ARBA" id="ARBA00022741"/>
    </source>
</evidence>
<dbReference type="InterPro" id="IPR036291">
    <property type="entry name" value="NAD(P)-bd_dom_sf"/>
</dbReference>
<dbReference type="Pfam" id="PF01262">
    <property type="entry name" value="AlaDh_PNT_C"/>
    <property type="match status" value="1"/>
</dbReference>
<dbReference type="InterPro" id="IPR007886">
    <property type="entry name" value="AlaDH/PNT_N"/>
</dbReference>
<keyword evidence="6" id="KW-0520">NAD</keyword>
<dbReference type="EMBL" id="JADIKE010000032">
    <property type="protein sequence ID" value="MBM7125301.1"/>
    <property type="molecule type" value="Genomic_DNA"/>
</dbReference>
<evidence type="ECO:0000259" key="10">
    <source>
        <dbReference type="SMART" id="SM01003"/>
    </source>
</evidence>
<comment type="function">
    <text evidence="1">The transhydrogenation between NADH and NADP is coupled to respiration and ATP hydrolysis and functions as a proton pump across the membrane.</text>
</comment>
<dbReference type="Pfam" id="PF05222">
    <property type="entry name" value="AlaDh_PNT_N"/>
    <property type="match status" value="1"/>
</dbReference>
<dbReference type="InterPro" id="IPR007698">
    <property type="entry name" value="AlaDH/PNT_NAD(H)-bd"/>
</dbReference>
<protein>
    <recommendedName>
        <fullName evidence="2">proton-translocating NAD(P)(+) transhydrogenase</fullName>
        <ecNumber evidence="2">7.1.1.1</ecNumber>
    </recommendedName>
</protein>
<dbReference type="Proteomes" id="UP001430149">
    <property type="component" value="Unassembled WGS sequence"/>
</dbReference>
<accession>A0ABS2K215</accession>
<comment type="caution">
    <text evidence="11">The sequence shown here is derived from an EMBL/GenBank/DDBJ whole genome shotgun (WGS) entry which is preliminary data.</text>
</comment>
<dbReference type="SUPFAM" id="SSF51735">
    <property type="entry name" value="NAD(P)-binding Rossmann-fold domains"/>
    <property type="match status" value="1"/>
</dbReference>
<sequence length="379" mass="39216">MNAVANEKTAPSPPVVMGVPRETLPGERRVALTPADIKRLGPAFDIIVEAGAGSLAGFPDNDYVQAGARIADVSVLQREASVIVSVRAPEWIAHIKEGGVLISLGARDLSLAKALAETSVVHLGLERLPRITRAQSMDVLSSQASIAGYAAVLEGARHLPVILPMLTTAAGVIKPANVMALGAGVAGLQALATARRMGALTHGFDVRESAREQVESVGASFVAPNVSLASAETSGGYAREQSSDEQAQLRRALAEHLRTMDLIVTTAQIPGRPAPLLIDDETFAALAPGTVIVDMAAESGGNTSRTRPDVEVSFGGVTVLGPTQLPSHAAGDASRMYGGNIRHLLEHLGTKDGALKLDPSDAITSALLGLPKPSEVTTA</sequence>
<dbReference type="PANTHER" id="PTHR10160:SF19">
    <property type="entry name" value="PROTON-TRANSLOCATING NAD(P)(+) TRANSHYDROGENASE"/>
    <property type="match status" value="1"/>
</dbReference>
<dbReference type="SMART" id="SM01002">
    <property type="entry name" value="AlaDh_PNT_C"/>
    <property type="match status" value="1"/>
</dbReference>
<dbReference type="EC" id="7.1.1.1" evidence="2"/>
<name>A0ABS2K215_9GAMM</name>
<evidence type="ECO:0000313" key="11">
    <source>
        <dbReference type="EMBL" id="MBM7125301.1"/>
    </source>
</evidence>
<dbReference type="CDD" id="cd05304">
    <property type="entry name" value="Rubrum_tdh"/>
    <property type="match status" value="1"/>
</dbReference>
<keyword evidence="12" id="KW-1185">Reference proteome</keyword>
<evidence type="ECO:0000256" key="4">
    <source>
        <dbReference type="ARBA" id="ARBA00022857"/>
    </source>
</evidence>
<evidence type="ECO:0000256" key="1">
    <source>
        <dbReference type="ARBA" id="ARBA00003943"/>
    </source>
</evidence>
<keyword evidence="5" id="KW-1278">Translocase</keyword>
<feature type="domain" description="Alanine dehydrogenase/pyridine nucleotide transhydrogenase N-terminal" evidence="10">
    <location>
        <begin position="18"/>
        <end position="147"/>
    </location>
</feature>
<evidence type="ECO:0000259" key="9">
    <source>
        <dbReference type="SMART" id="SM01002"/>
    </source>
</evidence>
<keyword evidence="4" id="KW-0521">NADP</keyword>
<evidence type="ECO:0000256" key="2">
    <source>
        <dbReference type="ARBA" id="ARBA00012943"/>
    </source>
</evidence>
<gene>
    <name evidence="11" type="ORF">ISP19_07880</name>
</gene>
<keyword evidence="3" id="KW-0547">Nucleotide-binding</keyword>